<gene>
    <name evidence="2" type="ORF">RDI58_017517</name>
</gene>
<protein>
    <submittedName>
        <fullName evidence="2">Uncharacterized protein</fullName>
    </submittedName>
</protein>
<evidence type="ECO:0000313" key="3">
    <source>
        <dbReference type="Proteomes" id="UP001371456"/>
    </source>
</evidence>
<reference evidence="2 3" key="1">
    <citation type="submission" date="2024-02" db="EMBL/GenBank/DDBJ databases">
        <title>de novo genome assembly of Solanum bulbocastanum strain 11H21.</title>
        <authorList>
            <person name="Hosaka A.J."/>
        </authorList>
    </citation>
    <scope>NUCLEOTIDE SEQUENCE [LARGE SCALE GENOMIC DNA]</scope>
    <source>
        <tissue evidence="2">Young leaves</tissue>
    </source>
</reference>
<feature type="coiled-coil region" evidence="1">
    <location>
        <begin position="1"/>
        <end position="28"/>
    </location>
</feature>
<accession>A0AAN8YC30</accession>
<dbReference type="EMBL" id="JBANQN010000007">
    <property type="protein sequence ID" value="KAK6784063.1"/>
    <property type="molecule type" value="Genomic_DNA"/>
</dbReference>
<evidence type="ECO:0000313" key="2">
    <source>
        <dbReference type="EMBL" id="KAK6784063.1"/>
    </source>
</evidence>
<comment type="caution">
    <text evidence="2">The sequence shown here is derived from an EMBL/GenBank/DDBJ whole genome shotgun (WGS) entry which is preliminary data.</text>
</comment>
<dbReference type="Proteomes" id="UP001371456">
    <property type="component" value="Unassembled WGS sequence"/>
</dbReference>
<proteinExistence type="predicted"/>
<keyword evidence="3" id="KW-1185">Reference proteome</keyword>
<sequence length="190" mass="21688">MALTTKLLDESESQVKSLTEEIAKRVRELEIRGKLLDESQMNNLLQHLKEQTDPMMTAVLADIEHIFTPEETTSIATGNGSSNGKLRRRVNFFRNSLIGPEYSSAKIGNSRIRGKITISCLEKADMRRRVVPLSDSIIIYSSGSYRFLLFRQPCRLLIFLRRRSRRLDFGFCVTNSQCLLPLHCEFEGGC</sequence>
<dbReference type="AlphaFoldDB" id="A0AAN8YC30"/>
<name>A0AAN8YC30_SOLBU</name>
<evidence type="ECO:0000256" key="1">
    <source>
        <dbReference type="SAM" id="Coils"/>
    </source>
</evidence>
<organism evidence="2 3">
    <name type="scientific">Solanum bulbocastanum</name>
    <name type="common">Wild potato</name>
    <dbReference type="NCBI Taxonomy" id="147425"/>
    <lineage>
        <taxon>Eukaryota</taxon>
        <taxon>Viridiplantae</taxon>
        <taxon>Streptophyta</taxon>
        <taxon>Embryophyta</taxon>
        <taxon>Tracheophyta</taxon>
        <taxon>Spermatophyta</taxon>
        <taxon>Magnoliopsida</taxon>
        <taxon>eudicotyledons</taxon>
        <taxon>Gunneridae</taxon>
        <taxon>Pentapetalae</taxon>
        <taxon>asterids</taxon>
        <taxon>lamiids</taxon>
        <taxon>Solanales</taxon>
        <taxon>Solanaceae</taxon>
        <taxon>Solanoideae</taxon>
        <taxon>Solaneae</taxon>
        <taxon>Solanum</taxon>
    </lineage>
</organism>
<keyword evidence="1" id="KW-0175">Coiled coil</keyword>